<keyword evidence="1 2" id="KW-0175">Coiled coil</keyword>
<dbReference type="PANTHER" id="PTHR14882:SF3">
    <property type="entry name" value="COILED-COIL DOMAIN CONTAINING 92B"/>
    <property type="match status" value="1"/>
</dbReference>
<evidence type="ECO:0000313" key="6">
    <source>
        <dbReference type="Proteomes" id="UP001152622"/>
    </source>
</evidence>
<feature type="compositionally biased region" description="Basic residues" evidence="3">
    <location>
        <begin position="243"/>
        <end position="259"/>
    </location>
</feature>
<reference evidence="5" key="1">
    <citation type="journal article" date="2023" name="Science">
        <title>Genome structures resolve the early diversification of teleost fishes.</title>
        <authorList>
            <person name="Parey E."/>
            <person name="Louis A."/>
            <person name="Montfort J."/>
            <person name="Bouchez O."/>
            <person name="Roques C."/>
            <person name="Iampietro C."/>
            <person name="Lluch J."/>
            <person name="Castinel A."/>
            <person name="Donnadieu C."/>
            <person name="Desvignes T."/>
            <person name="Floi Bucao C."/>
            <person name="Jouanno E."/>
            <person name="Wen M."/>
            <person name="Mejri S."/>
            <person name="Dirks R."/>
            <person name="Jansen H."/>
            <person name="Henkel C."/>
            <person name="Chen W.J."/>
            <person name="Zahm M."/>
            <person name="Cabau C."/>
            <person name="Klopp C."/>
            <person name="Thompson A.W."/>
            <person name="Robinson-Rechavi M."/>
            <person name="Braasch I."/>
            <person name="Lecointre G."/>
            <person name="Bobe J."/>
            <person name="Postlethwait J.H."/>
            <person name="Berthelot C."/>
            <person name="Roest Crollius H."/>
            <person name="Guiguen Y."/>
        </authorList>
    </citation>
    <scope>NUCLEOTIDE SEQUENCE</scope>
    <source>
        <strain evidence="5">WJC10195</strain>
    </source>
</reference>
<evidence type="ECO:0000256" key="3">
    <source>
        <dbReference type="SAM" id="MobiDB-lite"/>
    </source>
</evidence>
<keyword evidence="6" id="KW-1185">Reference proteome</keyword>
<evidence type="ECO:0000313" key="5">
    <source>
        <dbReference type="EMBL" id="KAJ8342214.1"/>
    </source>
</evidence>
<dbReference type="EMBL" id="JAINUF010000014">
    <property type="protein sequence ID" value="KAJ8342214.1"/>
    <property type="molecule type" value="Genomic_DNA"/>
</dbReference>
<protein>
    <recommendedName>
        <fullName evidence="4">CCDC92/74 N-terminal domain-containing protein</fullName>
    </recommendedName>
</protein>
<dbReference type="OrthoDB" id="9941131at2759"/>
<organism evidence="5 6">
    <name type="scientific">Synaphobranchus kaupii</name>
    <name type="common">Kaup's arrowtooth eel</name>
    <dbReference type="NCBI Taxonomy" id="118154"/>
    <lineage>
        <taxon>Eukaryota</taxon>
        <taxon>Metazoa</taxon>
        <taxon>Chordata</taxon>
        <taxon>Craniata</taxon>
        <taxon>Vertebrata</taxon>
        <taxon>Euteleostomi</taxon>
        <taxon>Actinopterygii</taxon>
        <taxon>Neopterygii</taxon>
        <taxon>Teleostei</taxon>
        <taxon>Anguilliformes</taxon>
        <taxon>Synaphobranchidae</taxon>
        <taxon>Synaphobranchus</taxon>
    </lineage>
</organism>
<feature type="compositionally biased region" description="Basic and acidic residues" evidence="3">
    <location>
        <begin position="260"/>
        <end position="271"/>
    </location>
</feature>
<comment type="caution">
    <text evidence="5">The sequence shown here is derived from an EMBL/GenBank/DDBJ whole genome shotgun (WGS) entry which is preliminary data.</text>
</comment>
<dbReference type="AlphaFoldDB" id="A0A9Q1ENT7"/>
<gene>
    <name evidence="5" type="ORF">SKAU_G00321420</name>
</gene>
<feature type="domain" description="CCDC92/74 N-terminal" evidence="4">
    <location>
        <begin position="22"/>
        <end position="74"/>
    </location>
</feature>
<proteinExistence type="predicted"/>
<feature type="compositionally biased region" description="Pro residues" evidence="3">
    <location>
        <begin position="183"/>
        <end position="198"/>
    </location>
</feature>
<accession>A0A9Q1ENT7</accession>
<dbReference type="InterPro" id="IPR039496">
    <property type="entry name" value="CCDC92/74_N"/>
</dbReference>
<dbReference type="InterPro" id="IPR040370">
    <property type="entry name" value="CCDC74A/CCDC74B/CCDC92"/>
</dbReference>
<evidence type="ECO:0000256" key="2">
    <source>
        <dbReference type="SAM" id="Coils"/>
    </source>
</evidence>
<feature type="region of interest" description="Disordered" evidence="3">
    <location>
        <begin position="166"/>
        <end position="292"/>
    </location>
</feature>
<dbReference type="Proteomes" id="UP001152622">
    <property type="component" value="Chromosome 14"/>
</dbReference>
<evidence type="ECO:0000256" key="1">
    <source>
        <dbReference type="ARBA" id="ARBA00023054"/>
    </source>
</evidence>
<sequence length="292" mass="32550">MASLPPGQGGEAVAMETDTLARQVDGVERSTAFLRQEHMALLRGLHLEILSLQRRCTELTCELNLKPPGRTQTDVEDEEEVLKARCQQAEAELREQQCTLGDVRREFGQKGALAGALRAALKDKERRFLEELKRRGHRITALNGELQRQTDTAARLSFQLYAARQTLHQQREQERHAPRGAQRPPPTPPPAPAPPPATRPKRRSHRPAAMVRAERARECVPRERVTGPEDPAPMPDPALFLYPRRHRPRSRHAHAHRSQRGLEGEGQREGPAEGGGPPRVDPAPVAAATEAE</sequence>
<feature type="compositionally biased region" description="Low complexity" evidence="3">
    <location>
        <begin position="282"/>
        <end position="292"/>
    </location>
</feature>
<feature type="compositionally biased region" description="Basic and acidic residues" evidence="3">
    <location>
        <begin position="212"/>
        <end position="227"/>
    </location>
</feature>
<dbReference type="Pfam" id="PF14916">
    <property type="entry name" value="CCDC92"/>
    <property type="match status" value="1"/>
</dbReference>
<feature type="coiled-coil region" evidence="2">
    <location>
        <begin position="72"/>
        <end position="106"/>
    </location>
</feature>
<name>A0A9Q1ENT7_SYNKA</name>
<evidence type="ECO:0000259" key="4">
    <source>
        <dbReference type="Pfam" id="PF14916"/>
    </source>
</evidence>
<dbReference type="PANTHER" id="PTHR14882">
    <property type="entry name" value="COILED-COIL DOMAIN-CONTAINING 74A"/>
    <property type="match status" value="1"/>
</dbReference>